<organism evidence="1 2">
    <name type="scientific">Musa troglodytarum</name>
    <name type="common">fe'i banana</name>
    <dbReference type="NCBI Taxonomy" id="320322"/>
    <lineage>
        <taxon>Eukaryota</taxon>
        <taxon>Viridiplantae</taxon>
        <taxon>Streptophyta</taxon>
        <taxon>Embryophyta</taxon>
        <taxon>Tracheophyta</taxon>
        <taxon>Spermatophyta</taxon>
        <taxon>Magnoliopsida</taxon>
        <taxon>Liliopsida</taxon>
        <taxon>Zingiberales</taxon>
        <taxon>Musaceae</taxon>
        <taxon>Musa</taxon>
    </lineage>
</organism>
<evidence type="ECO:0000313" key="2">
    <source>
        <dbReference type="Proteomes" id="UP001055439"/>
    </source>
</evidence>
<keyword evidence="2" id="KW-1185">Reference proteome</keyword>
<dbReference type="PANTHER" id="PTHR43128">
    <property type="entry name" value="L-2-HYDROXYCARBOXYLATE DEHYDROGENASE (NAD(P)(+))"/>
    <property type="match status" value="1"/>
</dbReference>
<dbReference type="EMBL" id="CP097502">
    <property type="protein sequence ID" value="URD76006.1"/>
    <property type="molecule type" value="Genomic_DNA"/>
</dbReference>
<proteinExistence type="predicted"/>
<dbReference type="PANTHER" id="PTHR43128:SF16">
    <property type="entry name" value="L-LACTATE DEHYDROGENASE"/>
    <property type="match status" value="1"/>
</dbReference>
<dbReference type="PRINTS" id="PR00086">
    <property type="entry name" value="LLDHDRGNASE"/>
</dbReference>
<dbReference type="Proteomes" id="UP001055439">
    <property type="component" value="Chromosome 1"/>
</dbReference>
<sequence length="50" mass="5753">MPPLASNIVVLIYIAWKLSRFTPNRVIRSTTNLDSSHFKFLIIDHLEVNA</sequence>
<evidence type="ECO:0000313" key="1">
    <source>
        <dbReference type="EMBL" id="URD76006.1"/>
    </source>
</evidence>
<reference evidence="1" key="1">
    <citation type="submission" date="2022-05" db="EMBL/GenBank/DDBJ databases">
        <title>The Musa troglodytarum L. genome provides insights into the mechanism of non-climacteric behaviour and enrichment of carotenoids.</title>
        <authorList>
            <person name="Wang J."/>
        </authorList>
    </citation>
    <scope>NUCLEOTIDE SEQUENCE</scope>
    <source>
        <tissue evidence="1">Leaf</tissue>
    </source>
</reference>
<dbReference type="OrthoDB" id="1109846at2759"/>
<protein>
    <submittedName>
        <fullName evidence="1">Uncharacterized protein</fullName>
    </submittedName>
</protein>
<name>A0A9E7JCM1_9LILI</name>
<dbReference type="InterPro" id="IPR001557">
    <property type="entry name" value="L-lactate/malate_DH"/>
</dbReference>
<dbReference type="GO" id="GO:0006089">
    <property type="term" value="P:lactate metabolic process"/>
    <property type="evidence" value="ECO:0007669"/>
    <property type="project" value="TreeGrafter"/>
</dbReference>
<gene>
    <name evidence="1" type="ORF">MUK42_09255</name>
</gene>
<dbReference type="GO" id="GO:0004459">
    <property type="term" value="F:L-lactate dehydrogenase (NAD+) activity"/>
    <property type="evidence" value="ECO:0007669"/>
    <property type="project" value="TreeGrafter"/>
</dbReference>
<accession>A0A9E7JCM1</accession>
<dbReference type="AlphaFoldDB" id="A0A9E7JCM1"/>